<dbReference type="Proteomes" id="UP000005463">
    <property type="component" value="Unassembled WGS sequence"/>
</dbReference>
<dbReference type="InterPro" id="IPR021647">
    <property type="entry name" value="CusF_Ec"/>
</dbReference>
<dbReference type="InterPro" id="IPR042230">
    <property type="entry name" value="CusF_sf"/>
</dbReference>
<accession>B1F865</accession>
<keyword evidence="1" id="KW-0732">Signal</keyword>
<dbReference type="Gene3D" id="2.40.50.320">
    <property type="entry name" value="Copper binding periplasmic protein CusF"/>
    <property type="match status" value="1"/>
</dbReference>
<feature type="chain" id="PRO_5002763297" description="RND transporter" evidence="1">
    <location>
        <begin position="24"/>
        <end position="116"/>
    </location>
</feature>
<evidence type="ECO:0000256" key="1">
    <source>
        <dbReference type="SAM" id="SignalP"/>
    </source>
</evidence>
<dbReference type="AlphaFoldDB" id="B1F865"/>
<dbReference type="PATRIC" id="fig|396596.7.peg.8070"/>
<evidence type="ECO:0000313" key="2">
    <source>
        <dbReference type="EMBL" id="EDT06472.1"/>
    </source>
</evidence>
<name>B1F865_9BURK</name>
<evidence type="ECO:0000313" key="3">
    <source>
        <dbReference type="Proteomes" id="UP000005463"/>
    </source>
</evidence>
<organism evidence="2 3">
    <name type="scientific">Burkholderia ambifaria IOP40-10</name>
    <dbReference type="NCBI Taxonomy" id="396596"/>
    <lineage>
        <taxon>Bacteria</taxon>
        <taxon>Pseudomonadati</taxon>
        <taxon>Pseudomonadota</taxon>
        <taxon>Betaproteobacteria</taxon>
        <taxon>Burkholderiales</taxon>
        <taxon>Burkholderiaceae</taxon>
        <taxon>Burkholderia</taxon>
        <taxon>Burkholderia cepacia complex</taxon>
    </lineage>
</organism>
<evidence type="ECO:0008006" key="4">
    <source>
        <dbReference type="Google" id="ProtNLM"/>
    </source>
</evidence>
<proteinExistence type="predicted"/>
<gene>
    <name evidence="2" type="ORF">BamIOP4010DRAFT_0224</name>
</gene>
<protein>
    <recommendedName>
        <fullName evidence="4">RND transporter</fullName>
    </recommendedName>
</protein>
<dbReference type="EMBL" id="ABLC01000001">
    <property type="protein sequence ID" value="EDT06472.1"/>
    <property type="molecule type" value="Genomic_DNA"/>
</dbReference>
<feature type="signal peptide" evidence="1">
    <location>
        <begin position="1"/>
        <end position="23"/>
    </location>
</feature>
<comment type="caution">
    <text evidence="2">The sequence shown here is derived from an EMBL/GenBank/DDBJ whole genome shotgun (WGS) entry which is preliminary data.</text>
</comment>
<reference evidence="2 3" key="1">
    <citation type="submission" date="2008-03" db="EMBL/GenBank/DDBJ databases">
        <title>Sequencing of the draft genome and assembly of Burkholderia ambifaria IOP40-10.</title>
        <authorList>
            <consortium name="US DOE Joint Genome Institute (JGI-PGF)"/>
            <person name="Copeland A."/>
            <person name="Lucas S."/>
            <person name="Lapidus A."/>
            <person name="Glavina del Rio T."/>
            <person name="Dalin E."/>
            <person name="Tice H."/>
            <person name="Bruce D."/>
            <person name="Goodwin L."/>
            <person name="Pitluck S."/>
            <person name="Larimer F."/>
            <person name="Land M.L."/>
            <person name="Hauser L."/>
            <person name="Tiedje J."/>
            <person name="Richardson P."/>
        </authorList>
    </citation>
    <scope>NUCLEOTIDE SEQUENCE [LARGE SCALE GENOMIC DNA]</scope>
    <source>
        <strain evidence="2 3">IOP40-10</strain>
    </source>
</reference>
<dbReference type="Pfam" id="PF11604">
    <property type="entry name" value="CusF_Ec"/>
    <property type="match status" value="1"/>
</dbReference>
<sequence>MMKKGLVSIATGCVLVFSTASYAAGDMAGMDMGGNAKQGADATRKMSHGEIRKVDTAAGKLTIKHGPLENLGMDAMTMVFKVKDPAMLTQVKSGDKIDFVAEDVDGALTVVELRKP</sequence>